<dbReference type="GO" id="GO:0020037">
    <property type="term" value="F:heme binding"/>
    <property type="evidence" value="ECO:0007669"/>
    <property type="project" value="InterPro"/>
</dbReference>
<dbReference type="InterPro" id="IPR013783">
    <property type="entry name" value="Ig-like_fold"/>
</dbReference>
<evidence type="ECO:0000313" key="5">
    <source>
        <dbReference type="EMBL" id="MZP42974.1"/>
    </source>
</evidence>
<feature type="domain" description="Quinohemoprotein amine dehydrogenase alpha subunit" evidence="4">
    <location>
        <begin position="208"/>
        <end position="305"/>
    </location>
</feature>
<dbReference type="Gene3D" id="2.60.40.10">
    <property type="entry name" value="Immunoglobulins"/>
    <property type="match status" value="2"/>
</dbReference>
<dbReference type="GO" id="GO:0009055">
    <property type="term" value="F:electron transfer activity"/>
    <property type="evidence" value="ECO:0007669"/>
    <property type="project" value="InterPro"/>
</dbReference>
<dbReference type="Pfam" id="PF14930">
    <property type="entry name" value="Qn_am_d_aII"/>
    <property type="match status" value="1"/>
</dbReference>
<evidence type="ECO:0000313" key="6">
    <source>
        <dbReference type="Proteomes" id="UP000471031"/>
    </source>
</evidence>
<proteinExistence type="predicted"/>
<gene>
    <name evidence="5" type="primary">peaA</name>
    <name evidence="5" type="ORF">GTO89_07995</name>
</gene>
<evidence type="ECO:0000259" key="2">
    <source>
        <dbReference type="Pfam" id="PF09099"/>
    </source>
</evidence>
<dbReference type="NCBIfam" id="TIGR03908">
    <property type="entry name" value="QH_alpha"/>
    <property type="match status" value="1"/>
</dbReference>
<dbReference type="InterPro" id="IPR015184">
    <property type="entry name" value="QH-AmDH_asu_dom_IV"/>
</dbReference>
<dbReference type="InterPro" id="IPR023887">
    <property type="entry name" value="QH-AmDH_asu"/>
</dbReference>
<evidence type="ECO:0000259" key="4">
    <source>
        <dbReference type="Pfam" id="PF14930"/>
    </source>
</evidence>
<dbReference type="SUPFAM" id="SSF69298">
    <property type="entry name" value="Quinohemoprotein amine dehydrogenase A chain, domain 3"/>
    <property type="match status" value="1"/>
</dbReference>
<dbReference type="Gene3D" id="1.10.760.10">
    <property type="entry name" value="Cytochrome c-like domain"/>
    <property type="match status" value="2"/>
</dbReference>
<evidence type="ECO:0000259" key="3">
    <source>
        <dbReference type="Pfam" id="PF09100"/>
    </source>
</evidence>
<sequence>MKRSSKALILGMAISGILFLSYSPDKPASAETTVSGAELIQQKCAACHQRDKDGKLDRIDAIRKTPEGWDSTIKRMKRLWGLAISDEEARRVVKELSDTRGLAPEETAMVEDWILGESNRKETAPNDNVRDTCTRCHTLGRIVAERRTPEEWKKLKGFHLGILPSLVLSQRDIDWVNTSDQALNDLAKAYPYDTTEWKKWSSREKTGTLSGTWRVVGHQTGKGDYEGTVEFLPQGNDEFKEVKKVRFADGAESAWEGTARIYTGYAVRGSLAGGKEKATQELNLAADGKSLTGQWRSLSQVQVGGKETMFKEDGQRRIAAVYPKALPAGAQGAVLTLFGTNLKDLTAGDIARVAGGLTVTEVTATDEGRAQLKVNVGNAVGLSPLSVKQNRSDVTLGIYPQADYLKVTPDFGLSRIGGTTAAKQAQQFEATAFSNGADGQAGTDDDIEIGLAPATWELQEYASTPDDDDVKFVGTIDSSGLFTPANDGPNPQRTLSTNNAGSVTVVAHYQRPDGKTLDGKSHLLVTVPVYRGIQ</sequence>
<dbReference type="InterPro" id="IPR015182">
    <property type="entry name" value="QH-AmDH_asu_heme-bd_dom"/>
</dbReference>
<dbReference type="InterPro" id="IPR015183">
    <property type="entry name" value="QH-AmDH_asu_dom_III"/>
</dbReference>
<dbReference type="Proteomes" id="UP000471031">
    <property type="component" value="Unassembled WGS sequence"/>
</dbReference>
<dbReference type="SUPFAM" id="SSF81296">
    <property type="entry name" value="E set domains"/>
    <property type="match status" value="1"/>
</dbReference>
<organism evidence="5 6">
    <name type="scientific">Heliomicrobium gestii</name>
    <name type="common">Heliobacterium gestii</name>
    <dbReference type="NCBI Taxonomy" id="2699"/>
    <lineage>
        <taxon>Bacteria</taxon>
        <taxon>Bacillati</taxon>
        <taxon>Bacillota</taxon>
        <taxon>Clostridia</taxon>
        <taxon>Eubacteriales</taxon>
        <taxon>Heliobacteriaceae</taxon>
        <taxon>Heliomicrobium</taxon>
    </lineage>
</organism>
<dbReference type="Pfam" id="PF09098">
    <property type="entry name" value="Dehyd-heme_bind"/>
    <property type="match status" value="1"/>
</dbReference>
<feature type="domain" description="Quinohemoprotein amine dehydrogenase alpha subunit haem binding" evidence="1">
    <location>
        <begin position="35"/>
        <end position="197"/>
    </location>
</feature>
<dbReference type="OrthoDB" id="5345472at2"/>
<dbReference type="SUPFAM" id="SSF46626">
    <property type="entry name" value="Cytochrome c"/>
    <property type="match status" value="2"/>
</dbReference>
<dbReference type="RefSeq" id="WP_161261540.1">
    <property type="nucleotide sequence ID" value="NZ_JAFBDC010000004.1"/>
</dbReference>
<name>A0A845LCA2_HELGE</name>
<dbReference type="InterPro" id="IPR009111">
    <property type="entry name" value="QH-AmDH_asu_dom2"/>
</dbReference>
<protein>
    <submittedName>
        <fullName evidence="5">Quinohemoprotein amine dehydrogenase subunit alpha</fullName>
    </submittedName>
</protein>
<keyword evidence="6" id="KW-1185">Reference proteome</keyword>
<evidence type="ECO:0000259" key="1">
    <source>
        <dbReference type="Pfam" id="PF09098"/>
    </source>
</evidence>
<comment type="caution">
    <text evidence="5">The sequence shown here is derived from an EMBL/GenBank/DDBJ whole genome shotgun (WGS) entry which is preliminary data.</text>
</comment>
<dbReference type="AlphaFoldDB" id="A0A845LCA2"/>
<dbReference type="InterPro" id="IPR014756">
    <property type="entry name" value="Ig_E-set"/>
</dbReference>
<dbReference type="InterPro" id="IPR036718">
    <property type="entry name" value="H-AmDH_asu_dom2_sf"/>
</dbReference>
<dbReference type="EMBL" id="WXEX01000005">
    <property type="protein sequence ID" value="MZP42974.1"/>
    <property type="molecule type" value="Genomic_DNA"/>
</dbReference>
<dbReference type="InterPro" id="IPR036909">
    <property type="entry name" value="Cyt_c-like_dom_sf"/>
</dbReference>
<feature type="domain" description="Quinohemoprotein amine dehydrogenase alpha subunit" evidence="2">
    <location>
        <begin position="317"/>
        <end position="399"/>
    </location>
</feature>
<accession>A0A845LCA2</accession>
<feature type="domain" description="Quinohemoprotein amine dehydrogenase alpha subunit" evidence="3">
    <location>
        <begin position="405"/>
        <end position="530"/>
    </location>
</feature>
<dbReference type="Pfam" id="PF09099">
    <property type="entry name" value="Qn_am_d_aIII"/>
    <property type="match status" value="1"/>
</dbReference>
<dbReference type="Pfam" id="PF09100">
    <property type="entry name" value="Qn_am_d_aIV"/>
    <property type="match status" value="1"/>
</dbReference>
<dbReference type="Gene3D" id="2.40.128.120">
    <property type="entry name" value="Quinohemoprotein amine dehydrogenase alpha subunit, domain 2"/>
    <property type="match status" value="1"/>
</dbReference>
<reference evidence="5 6" key="1">
    <citation type="submission" date="2020-01" db="EMBL/GenBank/DDBJ databases">
        <title>Whole genome sequence of Heliobacterium gestii DSM 11169.</title>
        <authorList>
            <person name="Kyndt J.A."/>
            <person name="Meyer T.E."/>
        </authorList>
    </citation>
    <scope>NUCLEOTIDE SEQUENCE [LARGE SCALE GENOMIC DNA]</scope>
    <source>
        <strain evidence="5 6">DSM 11169</strain>
    </source>
</reference>